<evidence type="ECO:0000313" key="4">
    <source>
        <dbReference type="EMBL" id="EAL62891.1"/>
    </source>
</evidence>
<dbReference type="VEuPathDB" id="AmoebaDB:DDB_G0289083"/>
<dbReference type="PANTHER" id="PTHR15314">
    <property type="entry name" value="RIBONUCLEASE P PROTEIN SUBUNIT P20"/>
    <property type="match status" value="1"/>
</dbReference>
<evidence type="ECO:0000313" key="5">
    <source>
        <dbReference type="Proteomes" id="UP000002195"/>
    </source>
</evidence>
<keyword evidence="2" id="KW-0539">Nucleus</keyword>
<evidence type="ECO:0000256" key="2">
    <source>
        <dbReference type="ARBA" id="ARBA00023242"/>
    </source>
</evidence>
<keyword evidence="3" id="KW-1133">Transmembrane helix</keyword>
<sequence>MDYNFITTVELSLNLKKDIEGLTLSTTTSSEEIIGQYGPLVNDLEPDLKIRHACCSDSIYYYCYIISPIFILAKKLLYKLIIKIRRIVINFLCGIKFFYFFYFIHLFYGIWD</sequence>
<dbReference type="HOGENOM" id="CLU_2150616_0_0_1"/>
<evidence type="ECO:0000256" key="3">
    <source>
        <dbReference type="SAM" id="Phobius"/>
    </source>
</evidence>
<dbReference type="GO" id="GO:0001682">
    <property type="term" value="P:tRNA 5'-leader removal"/>
    <property type="evidence" value="ECO:0007669"/>
    <property type="project" value="InterPro"/>
</dbReference>
<reference evidence="4 5" key="1">
    <citation type="journal article" date="2005" name="Nature">
        <title>The genome of the social amoeba Dictyostelium discoideum.</title>
        <authorList>
            <consortium name="The Dictyostelium discoideum Sequencing Consortium"/>
            <person name="Eichinger L."/>
            <person name="Pachebat J.A."/>
            <person name="Glockner G."/>
            <person name="Rajandream M.A."/>
            <person name="Sucgang R."/>
            <person name="Berriman M."/>
            <person name="Song J."/>
            <person name="Olsen R."/>
            <person name="Szafranski K."/>
            <person name="Xu Q."/>
            <person name="Tunggal B."/>
            <person name="Kummerfeld S."/>
            <person name="Madera M."/>
            <person name="Konfortov B.A."/>
            <person name="Rivero F."/>
            <person name="Bankier A.T."/>
            <person name="Lehmann R."/>
            <person name="Hamlin N."/>
            <person name="Davies R."/>
            <person name="Gaudet P."/>
            <person name="Fey P."/>
            <person name="Pilcher K."/>
            <person name="Chen G."/>
            <person name="Saunders D."/>
            <person name="Sodergren E."/>
            <person name="Davis P."/>
            <person name="Kerhornou A."/>
            <person name="Nie X."/>
            <person name="Hall N."/>
            <person name="Anjard C."/>
            <person name="Hemphill L."/>
            <person name="Bason N."/>
            <person name="Farbrother P."/>
            <person name="Desany B."/>
            <person name="Just E."/>
            <person name="Morio T."/>
            <person name="Rost R."/>
            <person name="Churcher C."/>
            <person name="Cooper J."/>
            <person name="Haydock S."/>
            <person name="van Driessche N."/>
            <person name="Cronin A."/>
            <person name="Goodhead I."/>
            <person name="Muzny D."/>
            <person name="Mourier T."/>
            <person name="Pain A."/>
            <person name="Lu M."/>
            <person name="Harper D."/>
            <person name="Lindsay R."/>
            <person name="Hauser H."/>
            <person name="James K."/>
            <person name="Quiles M."/>
            <person name="Madan Babu M."/>
            <person name="Saito T."/>
            <person name="Buchrieser C."/>
            <person name="Wardroper A."/>
            <person name="Felder M."/>
            <person name="Thangavelu M."/>
            <person name="Johnson D."/>
            <person name="Knights A."/>
            <person name="Loulseged H."/>
            <person name="Mungall K."/>
            <person name="Oliver K."/>
            <person name="Price C."/>
            <person name="Quail M.A."/>
            <person name="Urushihara H."/>
            <person name="Hernandez J."/>
            <person name="Rabbinowitsch E."/>
            <person name="Steffen D."/>
            <person name="Sanders M."/>
            <person name="Ma J."/>
            <person name="Kohara Y."/>
            <person name="Sharp S."/>
            <person name="Simmonds M."/>
            <person name="Spiegler S."/>
            <person name="Tivey A."/>
            <person name="Sugano S."/>
            <person name="White B."/>
            <person name="Walker D."/>
            <person name="Woodward J."/>
            <person name="Winckler T."/>
            <person name="Tanaka Y."/>
            <person name="Shaulsky G."/>
            <person name="Schleicher M."/>
            <person name="Weinstock G."/>
            <person name="Rosenthal A."/>
            <person name="Cox E.C."/>
            <person name="Chisholm R.L."/>
            <person name="Gibbs R."/>
            <person name="Loomis W.F."/>
            <person name="Platzer M."/>
            <person name="Kay R.R."/>
            <person name="Williams J."/>
            <person name="Dear P.H."/>
            <person name="Noegel A.A."/>
            <person name="Barrell B."/>
            <person name="Kuspa A."/>
        </authorList>
    </citation>
    <scope>NUCLEOTIDE SEQUENCE [LARGE SCALE GENOMIC DNA]</scope>
    <source>
        <strain evidence="4 5">AX4</strain>
    </source>
</reference>
<dbReference type="KEGG" id="ddi:DDB_G0289083"/>
<dbReference type="GeneID" id="8626953"/>
<dbReference type="FunCoup" id="Q54I11">
    <property type="interactions" value="388"/>
</dbReference>
<dbReference type="AlphaFoldDB" id="Q54I11"/>
<name>Q54I11_DICDI</name>
<dbReference type="GO" id="GO:0005634">
    <property type="term" value="C:nucleus"/>
    <property type="evidence" value="ECO:0000318"/>
    <property type="project" value="GO_Central"/>
</dbReference>
<keyword evidence="5" id="KW-1185">Reference proteome</keyword>
<comment type="subcellular location">
    <subcellularLocation>
        <location evidence="1">Nucleus</location>
    </subcellularLocation>
</comment>
<dbReference type="GO" id="GO:0008033">
    <property type="term" value="P:tRNA processing"/>
    <property type="evidence" value="ECO:0000318"/>
    <property type="project" value="GO_Central"/>
</dbReference>
<keyword evidence="3" id="KW-0812">Transmembrane</keyword>
<organism evidence="4 5">
    <name type="scientific">Dictyostelium discoideum</name>
    <name type="common">Social amoeba</name>
    <dbReference type="NCBI Taxonomy" id="44689"/>
    <lineage>
        <taxon>Eukaryota</taxon>
        <taxon>Amoebozoa</taxon>
        <taxon>Evosea</taxon>
        <taxon>Eumycetozoa</taxon>
        <taxon>Dictyostelia</taxon>
        <taxon>Dictyosteliales</taxon>
        <taxon>Dictyosteliaceae</taxon>
        <taxon>Dictyostelium</taxon>
    </lineage>
</organism>
<dbReference type="InterPro" id="IPR014612">
    <property type="entry name" value="Pop7/Rpp20"/>
</dbReference>
<dbReference type="Proteomes" id="UP000002195">
    <property type="component" value="Unassembled WGS sequence"/>
</dbReference>
<dbReference type="InParanoid" id="Q54I11"/>
<dbReference type="RefSeq" id="XP_636394.1">
    <property type="nucleotide sequence ID" value="XM_631302.1"/>
</dbReference>
<dbReference type="GO" id="GO:0005655">
    <property type="term" value="C:nucleolar ribonuclease P complex"/>
    <property type="evidence" value="ECO:0007669"/>
    <property type="project" value="InterPro"/>
</dbReference>
<gene>
    <name evidence="4" type="ORF">DDB_G0289083</name>
</gene>
<dbReference type="PaxDb" id="44689-DDB0188249"/>
<proteinExistence type="predicted"/>
<feature type="transmembrane region" description="Helical" evidence="3">
    <location>
        <begin position="89"/>
        <end position="111"/>
    </location>
</feature>
<keyword evidence="3" id="KW-0472">Membrane</keyword>
<feature type="transmembrane region" description="Helical" evidence="3">
    <location>
        <begin position="59"/>
        <end position="77"/>
    </location>
</feature>
<evidence type="ECO:0000256" key="1">
    <source>
        <dbReference type="ARBA" id="ARBA00004123"/>
    </source>
</evidence>
<protein>
    <submittedName>
        <fullName evidence="4">Uncharacterized protein</fullName>
    </submittedName>
</protein>
<dbReference type="EMBL" id="AAFI02000130">
    <property type="protein sequence ID" value="EAL62891.1"/>
    <property type="molecule type" value="Genomic_DNA"/>
</dbReference>
<dbReference type="GO" id="GO:0000172">
    <property type="term" value="C:ribonuclease MRP complex"/>
    <property type="evidence" value="ECO:0007669"/>
    <property type="project" value="InterPro"/>
</dbReference>
<accession>Q54I11</accession>
<dbReference type="PANTHER" id="PTHR15314:SF1">
    <property type="entry name" value="RIBONUCLEASE P PROTEIN SUBUNIT P20"/>
    <property type="match status" value="1"/>
</dbReference>
<comment type="caution">
    <text evidence="4">The sequence shown here is derived from an EMBL/GenBank/DDBJ whole genome shotgun (WGS) entry which is preliminary data.</text>
</comment>